<proteinExistence type="predicted"/>
<comment type="caution">
    <text evidence="2">The sequence shown here is derived from an EMBL/GenBank/DDBJ whole genome shotgun (WGS) entry which is preliminary data.</text>
</comment>
<name>A0AAE2CUD1_9LAMI</name>
<feature type="compositionally biased region" description="Basic and acidic residues" evidence="1">
    <location>
        <begin position="120"/>
        <end position="133"/>
    </location>
</feature>
<feature type="compositionally biased region" description="Acidic residues" evidence="1">
    <location>
        <begin position="103"/>
        <end position="119"/>
    </location>
</feature>
<keyword evidence="3" id="KW-1185">Reference proteome</keyword>
<gene>
    <name evidence="2" type="ORF">Salat_0642200</name>
</gene>
<protein>
    <submittedName>
        <fullName evidence="2">Uncharacterized protein</fullName>
    </submittedName>
</protein>
<evidence type="ECO:0000313" key="2">
    <source>
        <dbReference type="EMBL" id="KAK4434793.1"/>
    </source>
</evidence>
<feature type="region of interest" description="Disordered" evidence="1">
    <location>
        <begin position="77"/>
        <end position="188"/>
    </location>
</feature>
<dbReference type="AlphaFoldDB" id="A0AAE2CUD1"/>
<accession>A0AAE2CUD1</accession>
<organism evidence="2 3">
    <name type="scientific">Sesamum alatum</name>
    <dbReference type="NCBI Taxonomy" id="300844"/>
    <lineage>
        <taxon>Eukaryota</taxon>
        <taxon>Viridiplantae</taxon>
        <taxon>Streptophyta</taxon>
        <taxon>Embryophyta</taxon>
        <taxon>Tracheophyta</taxon>
        <taxon>Spermatophyta</taxon>
        <taxon>Magnoliopsida</taxon>
        <taxon>eudicotyledons</taxon>
        <taxon>Gunneridae</taxon>
        <taxon>Pentapetalae</taxon>
        <taxon>asterids</taxon>
        <taxon>lamiids</taxon>
        <taxon>Lamiales</taxon>
        <taxon>Pedaliaceae</taxon>
        <taxon>Sesamum</taxon>
    </lineage>
</organism>
<reference evidence="2" key="1">
    <citation type="submission" date="2020-06" db="EMBL/GenBank/DDBJ databases">
        <authorList>
            <person name="Li T."/>
            <person name="Hu X."/>
            <person name="Zhang T."/>
            <person name="Song X."/>
            <person name="Zhang H."/>
            <person name="Dai N."/>
            <person name="Sheng W."/>
            <person name="Hou X."/>
            <person name="Wei L."/>
        </authorList>
    </citation>
    <scope>NUCLEOTIDE SEQUENCE</scope>
    <source>
        <strain evidence="2">3651</strain>
        <tissue evidence="2">Leaf</tissue>
    </source>
</reference>
<dbReference type="EMBL" id="JACGWO010000002">
    <property type="protein sequence ID" value="KAK4434793.1"/>
    <property type="molecule type" value="Genomic_DNA"/>
</dbReference>
<sequence>MSAFDYLDLSCQSISYIDKLVQKLGYNRVKKYYKLERGKWRSVLYQTDLLQLSDGYVTKNRELVLYLDSVLDGIGTQIGSSNPIAKGDNPPIKPNGEDKEAGDSESETDSFEDSEFDLSDGDKNEGRGEHGAEDEPGGEVGDAQGDNEDSGDGNDSVDDDLINSGDDFESDVGSDEEGSDRFPVFCGGSGHNKKGCELRKEAEDFVASLDAENETEIENVEEENEIEIETETGRKRTLIAENVDEENIEGARKLTISFLSVSNKSGKMQKASRKEGVNLTVAGASNFKMIPTPGLHALCIQPST</sequence>
<dbReference type="Proteomes" id="UP001293254">
    <property type="component" value="Unassembled WGS sequence"/>
</dbReference>
<evidence type="ECO:0000256" key="1">
    <source>
        <dbReference type="SAM" id="MobiDB-lite"/>
    </source>
</evidence>
<reference evidence="2" key="2">
    <citation type="journal article" date="2024" name="Plant">
        <title>Genomic evolution and insights into agronomic trait innovations of Sesamum species.</title>
        <authorList>
            <person name="Miao H."/>
            <person name="Wang L."/>
            <person name="Qu L."/>
            <person name="Liu H."/>
            <person name="Sun Y."/>
            <person name="Le M."/>
            <person name="Wang Q."/>
            <person name="Wei S."/>
            <person name="Zheng Y."/>
            <person name="Lin W."/>
            <person name="Duan Y."/>
            <person name="Cao H."/>
            <person name="Xiong S."/>
            <person name="Wang X."/>
            <person name="Wei L."/>
            <person name="Li C."/>
            <person name="Ma Q."/>
            <person name="Ju M."/>
            <person name="Zhao R."/>
            <person name="Li G."/>
            <person name="Mu C."/>
            <person name="Tian Q."/>
            <person name="Mei H."/>
            <person name="Zhang T."/>
            <person name="Gao T."/>
            <person name="Zhang H."/>
        </authorList>
    </citation>
    <scope>NUCLEOTIDE SEQUENCE</scope>
    <source>
        <strain evidence="2">3651</strain>
    </source>
</reference>
<feature type="compositionally biased region" description="Acidic residues" evidence="1">
    <location>
        <begin position="145"/>
        <end position="178"/>
    </location>
</feature>
<evidence type="ECO:0000313" key="3">
    <source>
        <dbReference type="Proteomes" id="UP001293254"/>
    </source>
</evidence>